<proteinExistence type="predicted"/>
<gene>
    <name evidence="1" type="primary">Cnig_chr_V.g16791</name>
    <name evidence="1" type="ORF">B9Z55_016791</name>
</gene>
<dbReference type="Proteomes" id="UP000230233">
    <property type="component" value="Chromosome V"/>
</dbReference>
<accession>A0A2G5T716</accession>
<keyword evidence="2" id="KW-1185">Reference proteome</keyword>
<dbReference type="OrthoDB" id="10516415at2759"/>
<evidence type="ECO:0000313" key="1">
    <source>
        <dbReference type="EMBL" id="PIC22891.1"/>
    </source>
</evidence>
<dbReference type="AlphaFoldDB" id="A0A2G5T716"/>
<dbReference type="InterPro" id="IPR007883">
    <property type="entry name" value="DUF713"/>
</dbReference>
<dbReference type="EMBL" id="PDUG01000005">
    <property type="protein sequence ID" value="PIC22891.1"/>
    <property type="molecule type" value="Genomic_DNA"/>
</dbReference>
<dbReference type="PANTHER" id="PTHR21566">
    <property type="entry name" value="CILIA- AND FLAGELLA-ASSOCIATED PROTEIN 251-LIKE-RELATED-RELATED"/>
    <property type="match status" value="1"/>
</dbReference>
<evidence type="ECO:0000313" key="2">
    <source>
        <dbReference type="Proteomes" id="UP000230233"/>
    </source>
</evidence>
<comment type="caution">
    <text evidence="1">The sequence shown here is derived from an EMBL/GenBank/DDBJ whole genome shotgun (WGS) entry which is preliminary data.</text>
</comment>
<name>A0A2G5T716_9PELO</name>
<dbReference type="PANTHER" id="PTHR21566:SF2">
    <property type="entry name" value="CILIA- AND FLAGELLA-ASSOCIATED PROTEIN 251-LIKE-RELATED"/>
    <property type="match status" value="1"/>
</dbReference>
<protein>
    <submittedName>
        <fullName evidence="1">Uncharacterized protein</fullName>
    </submittedName>
</protein>
<reference evidence="2" key="1">
    <citation type="submission" date="2017-10" db="EMBL/GenBank/DDBJ databases">
        <title>Rapid genome shrinkage in a self-fertile nematode reveals novel sperm competition proteins.</title>
        <authorList>
            <person name="Yin D."/>
            <person name="Schwarz E.M."/>
            <person name="Thomas C.G."/>
            <person name="Felde R.L."/>
            <person name="Korf I.F."/>
            <person name="Cutter A.D."/>
            <person name="Schartner C.M."/>
            <person name="Ralston E.J."/>
            <person name="Meyer B.J."/>
            <person name="Haag E.S."/>
        </authorList>
    </citation>
    <scope>NUCLEOTIDE SEQUENCE [LARGE SCALE GENOMIC DNA]</scope>
    <source>
        <strain evidence="2">JU1422</strain>
    </source>
</reference>
<sequence>MMVKIIISEDIVMCFKYCANRCDYTMFIAEYQSFLNALSELLKPASFPKEFECNFVSMHLKLFVDVLLHWNDSECSSYLESHVPELLQDVKSSMSRGTWDPFYWKYRSHFDYMILKARNQRVIDFRIECSLPPPVLPGAGFSQVRCGHPFSELSLRIFNFVIGVSENDSTGSTEGQCIFTACIGIRMKMIRTMIEKERMELQMYFSRRI</sequence>
<organism evidence="1 2">
    <name type="scientific">Caenorhabditis nigoni</name>
    <dbReference type="NCBI Taxonomy" id="1611254"/>
    <lineage>
        <taxon>Eukaryota</taxon>
        <taxon>Metazoa</taxon>
        <taxon>Ecdysozoa</taxon>
        <taxon>Nematoda</taxon>
        <taxon>Chromadorea</taxon>
        <taxon>Rhabditida</taxon>
        <taxon>Rhabditina</taxon>
        <taxon>Rhabditomorpha</taxon>
        <taxon>Rhabditoidea</taxon>
        <taxon>Rhabditidae</taxon>
        <taxon>Peloderinae</taxon>
        <taxon>Caenorhabditis</taxon>
    </lineage>
</organism>